<dbReference type="AlphaFoldDB" id="A0A1I1Q3G2"/>
<dbReference type="InterPro" id="IPR016181">
    <property type="entry name" value="Acyl_CoA_acyltransferase"/>
</dbReference>
<feature type="domain" description="N-acetyltransferase" evidence="1">
    <location>
        <begin position="1"/>
        <end position="150"/>
    </location>
</feature>
<name>A0A1I1Q3G2_9CLOT</name>
<proteinExistence type="predicted"/>
<evidence type="ECO:0000313" key="2">
    <source>
        <dbReference type="EMBL" id="SFD16555.1"/>
    </source>
</evidence>
<evidence type="ECO:0000313" key="3">
    <source>
        <dbReference type="Proteomes" id="UP000199263"/>
    </source>
</evidence>
<reference evidence="2 3" key="1">
    <citation type="submission" date="2016-10" db="EMBL/GenBank/DDBJ databases">
        <authorList>
            <person name="de Groot N.N."/>
        </authorList>
    </citation>
    <scope>NUCLEOTIDE SEQUENCE [LARGE SCALE GENOMIC DNA]</scope>
    <source>
        <strain evidence="2 3">DSM 12992</strain>
    </source>
</reference>
<dbReference type="PANTHER" id="PTHR43415">
    <property type="entry name" value="SPERMIDINE N(1)-ACETYLTRANSFERASE"/>
    <property type="match status" value="1"/>
</dbReference>
<dbReference type="InterPro" id="IPR000182">
    <property type="entry name" value="GNAT_dom"/>
</dbReference>
<dbReference type="Pfam" id="PF13302">
    <property type="entry name" value="Acetyltransf_3"/>
    <property type="match status" value="1"/>
</dbReference>
<keyword evidence="2" id="KW-0808">Transferase</keyword>
<dbReference type="PANTHER" id="PTHR43415:SF3">
    <property type="entry name" value="GNAT-FAMILY ACETYLTRANSFERASE"/>
    <property type="match status" value="1"/>
</dbReference>
<evidence type="ECO:0000259" key="1">
    <source>
        <dbReference type="PROSITE" id="PS51186"/>
    </source>
</evidence>
<dbReference type="SUPFAM" id="SSF55729">
    <property type="entry name" value="Acyl-CoA N-acyltransferases (Nat)"/>
    <property type="match status" value="1"/>
</dbReference>
<dbReference type="CDD" id="cd04301">
    <property type="entry name" value="NAT_SF"/>
    <property type="match status" value="1"/>
</dbReference>
<dbReference type="EMBL" id="FOMG01000023">
    <property type="protein sequence ID" value="SFD16555.1"/>
    <property type="molecule type" value="Genomic_DNA"/>
</dbReference>
<gene>
    <name evidence="2" type="ORF">SAMN05421842_12311</name>
</gene>
<dbReference type="PROSITE" id="PS51186">
    <property type="entry name" value="GNAT"/>
    <property type="match status" value="1"/>
</dbReference>
<organism evidence="2 3">
    <name type="scientific">Clostridium uliginosum</name>
    <dbReference type="NCBI Taxonomy" id="119641"/>
    <lineage>
        <taxon>Bacteria</taxon>
        <taxon>Bacillati</taxon>
        <taxon>Bacillota</taxon>
        <taxon>Clostridia</taxon>
        <taxon>Eubacteriales</taxon>
        <taxon>Clostridiaceae</taxon>
        <taxon>Clostridium</taxon>
    </lineage>
</organism>
<sequence length="150" mass="18144">MRRVESKDSDILFKWINDEEVIKNSRYMKGKSLEEFDEWFQKRINNKNVYMFILEKENNYIGQINFEIINREAIINYSIDREFRNKGFGKELVKYIQDFIYDELKDVEKIVAYIRNSNIPSIKVFESLGFISEIYEKDAVKLQNNISRDK</sequence>
<dbReference type="GO" id="GO:0016747">
    <property type="term" value="F:acyltransferase activity, transferring groups other than amino-acyl groups"/>
    <property type="evidence" value="ECO:0007669"/>
    <property type="project" value="InterPro"/>
</dbReference>
<protein>
    <submittedName>
        <fullName evidence="2">Protein N-acetyltransferase, RimJ/RimL family</fullName>
    </submittedName>
</protein>
<keyword evidence="3" id="KW-1185">Reference proteome</keyword>
<dbReference type="RefSeq" id="WP_090092824.1">
    <property type="nucleotide sequence ID" value="NZ_FOMG01000023.1"/>
</dbReference>
<accession>A0A1I1Q3G2</accession>
<dbReference type="Gene3D" id="3.40.630.30">
    <property type="match status" value="1"/>
</dbReference>
<dbReference type="STRING" id="119641.SAMN05421842_12311"/>
<dbReference type="Proteomes" id="UP000199263">
    <property type="component" value="Unassembled WGS sequence"/>
</dbReference>
<dbReference type="OrthoDB" id="9795206at2"/>